<proteinExistence type="predicted"/>
<accession>A0A222FPA9</accession>
<sequence>MEALHEHAIDCPYCGEPMTILVDPSEPQQEYIEDCQICCQPMVVSVQQDWQGDIEVSVRSENDA</sequence>
<name>A0A222FPA9_9GAMM</name>
<keyword evidence="2" id="KW-1185">Reference proteome</keyword>
<dbReference type="AlphaFoldDB" id="A0A222FPA9"/>
<evidence type="ECO:0008006" key="3">
    <source>
        <dbReference type="Google" id="ProtNLM"/>
    </source>
</evidence>
<dbReference type="OrthoDB" id="9814566at2"/>
<evidence type="ECO:0000313" key="1">
    <source>
        <dbReference type="EMBL" id="ASP40855.1"/>
    </source>
</evidence>
<reference evidence="1 2" key="1">
    <citation type="submission" date="2017-07" db="EMBL/GenBank/DDBJ databases">
        <title>Annotated genome sequence of Bacterioplanes sanyensis isolated from Red Sea.</title>
        <authorList>
            <person name="Rehman Z.U."/>
        </authorList>
    </citation>
    <scope>NUCLEOTIDE SEQUENCE [LARGE SCALE GENOMIC DNA]</scope>
    <source>
        <strain evidence="1 2">NV9</strain>
    </source>
</reference>
<dbReference type="InterPro" id="IPR025990">
    <property type="entry name" value="zinc_ribbon_bacterial"/>
</dbReference>
<protein>
    <recommendedName>
        <fullName evidence="3">CPXCG motif-containing cysteine-rich protein</fullName>
    </recommendedName>
</protein>
<dbReference type="KEGG" id="bsan:CHH28_06940"/>
<dbReference type="RefSeq" id="WP_094062007.1">
    <property type="nucleotide sequence ID" value="NZ_CP022530.1"/>
</dbReference>
<dbReference type="PIRSF" id="PIRSF037225">
    <property type="entry name" value="UCP037225"/>
    <property type="match status" value="1"/>
</dbReference>
<dbReference type="EMBL" id="CP022530">
    <property type="protein sequence ID" value="ASP40855.1"/>
    <property type="molecule type" value="Genomic_DNA"/>
</dbReference>
<evidence type="ECO:0000313" key="2">
    <source>
        <dbReference type="Proteomes" id="UP000202440"/>
    </source>
</evidence>
<dbReference type="Proteomes" id="UP000202440">
    <property type="component" value="Chromosome"/>
</dbReference>
<organism evidence="1 2">
    <name type="scientific">Bacterioplanes sanyensis</name>
    <dbReference type="NCBI Taxonomy" id="1249553"/>
    <lineage>
        <taxon>Bacteria</taxon>
        <taxon>Pseudomonadati</taxon>
        <taxon>Pseudomonadota</taxon>
        <taxon>Gammaproteobacteria</taxon>
        <taxon>Oceanospirillales</taxon>
        <taxon>Oceanospirillaceae</taxon>
        <taxon>Bacterioplanes</taxon>
    </lineage>
</organism>
<gene>
    <name evidence="1" type="ORF">CHH28_06940</name>
</gene>
<dbReference type="Pfam" id="PF14255">
    <property type="entry name" value="Zn_ribbon_21"/>
    <property type="match status" value="1"/>
</dbReference>
<dbReference type="InterPro" id="IPR017143">
    <property type="entry name" value="UCP037225"/>
</dbReference>